<feature type="domain" description="Helitron helicase-like" evidence="1">
    <location>
        <begin position="1"/>
        <end position="96"/>
    </location>
</feature>
<dbReference type="GO" id="GO:0004386">
    <property type="term" value="F:helicase activity"/>
    <property type="evidence" value="ECO:0007669"/>
    <property type="project" value="UniProtKB-KW"/>
</dbReference>
<evidence type="ECO:0000259" key="1">
    <source>
        <dbReference type="Pfam" id="PF14214"/>
    </source>
</evidence>
<sequence>MDQLYFDGMAISSAVGFPDIFITFTCNPTWPEITRELAKNNLKPQDRPDIVSKVFKIKFDELMKDLTKRHILGKVLAYMYTIEFQKRGLPHAHILIFLHPSSKYPSPEDIDTIISAEIPNPDSDPELYNLVKKHMIHGPCGSSRLQSPCTVNG</sequence>
<reference evidence="2 3" key="1">
    <citation type="journal article" date="2014" name="Am. J. Bot.">
        <title>Genome assembly and annotation for red clover (Trifolium pratense; Fabaceae).</title>
        <authorList>
            <person name="Istvanek J."/>
            <person name="Jaros M."/>
            <person name="Krenek A."/>
            <person name="Repkova J."/>
        </authorList>
    </citation>
    <scope>NUCLEOTIDE SEQUENCE [LARGE SCALE GENOMIC DNA]</scope>
    <source>
        <strain evidence="3">cv. Tatra</strain>
        <tissue evidence="2">Young leaves</tissue>
    </source>
</reference>
<dbReference type="PANTHER" id="PTHR45786">
    <property type="entry name" value="DNA BINDING PROTEIN-LIKE"/>
    <property type="match status" value="1"/>
</dbReference>
<keyword evidence="2" id="KW-0378">Hydrolase</keyword>
<evidence type="ECO:0000313" key="3">
    <source>
        <dbReference type="Proteomes" id="UP000236291"/>
    </source>
</evidence>
<dbReference type="AlphaFoldDB" id="A0A2K3KCZ7"/>
<dbReference type="PANTHER" id="PTHR45786:SF66">
    <property type="entry name" value="HOOK MOTIF PROTEIN, PUTATIVE-RELATED"/>
    <property type="match status" value="1"/>
</dbReference>
<dbReference type="Proteomes" id="UP000236291">
    <property type="component" value="Unassembled WGS sequence"/>
</dbReference>
<accession>A0A2K3KCZ7</accession>
<keyword evidence="2" id="KW-0547">Nucleotide-binding</keyword>
<reference evidence="2 3" key="2">
    <citation type="journal article" date="2017" name="Front. Plant Sci.">
        <title>Gene Classification and Mining of Molecular Markers Useful in Red Clover (Trifolium pratense) Breeding.</title>
        <authorList>
            <person name="Istvanek J."/>
            <person name="Dluhosova J."/>
            <person name="Dluhos P."/>
            <person name="Patkova L."/>
            <person name="Nedelnik J."/>
            <person name="Repkova J."/>
        </authorList>
    </citation>
    <scope>NUCLEOTIDE SEQUENCE [LARGE SCALE GENOMIC DNA]</scope>
    <source>
        <strain evidence="3">cv. Tatra</strain>
        <tissue evidence="2">Young leaves</tissue>
    </source>
</reference>
<dbReference type="Pfam" id="PF14214">
    <property type="entry name" value="Helitron_like_N"/>
    <property type="match status" value="1"/>
</dbReference>
<keyword evidence="2" id="KW-0347">Helicase</keyword>
<evidence type="ECO:0000313" key="2">
    <source>
        <dbReference type="EMBL" id="PNX64152.1"/>
    </source>
</evidence>
<proteinExistence type="predicted"/>
<comment type="caution">
    <text evidence="2">The sequence shown here is derived from an EMBL/GenBank/DDBJ whole genome shotgun (WGS) entry which is preliminary data.</text>
</comment>
<organism evidence="2 3">
    <name type="scientific">Trifolium pratense</name>
    <name type="common">Red clover</name>
    <dbReference type="NCBI Taxonomy" id="57577"/>
    <lineage>
        <taxon>Eukaryota</taxon>
        <taxon>Viridiplantae</taxon>
        <taxon>Streptophyta</taxon>
        <taxon>Embryophyta</taxon>
        <taxon>Tracheophyta</taxon>
        <taxon>Spermatophyta</taxon>
        <taxon>Magnoliopsida</taxon>
        <taxon>eudicotyledons</taxon>
        <taxon>Gunneridae</taxon>
        <taxon>Pentapetalae</taxon>
        <taxon>rosids</taxon>
        <taxon>fabids</taxon>
        <taxon>Fabales</taxon>
        <taxon>Fabaceae</taxon>
        <taxon>Papilionoideae</taxon>
        <taxon>50 kb inversion clade</taxon>
        <taxon>NPAAA clade</taxon>
        <taxon>Hologalegina</taxon>
        <taxon>IRL clade</taxon>
        <taxon>Trifolieae</taxon>
        <taxon>Trifolium</taxon>
    </lineage>
</organism>
<feature type="non-terminal residue" evidence="2">
    <location>
        <position position="153"/>
    </location>
</feature>
<keyword evidence="2" id="KW-0067">ATP-binding</keyword>
<dbReference type="EMBL" id="ASHM01092289">
    <property type="protein sequence ID" value="PNX64152.1"/>
    <property type="molecule type" value="Genomic_DNA"/>
</dbReference>
<gene>
    <name evidence="2" type="ORF">L195_g053870</name>
</gene>
<name>A0A2K3KCZ7_TRIPR</name>
<dbReference type="STRING" id="57577.A0A2K3KCZ7"/>
<dbReference type="InterPro" id="IPR025476">
    <property type="entry name" value="Helitron_helicase-like"/>
</dbReference>
<protein>
    <submittedName>
        <fullName evidence="2">Helicase-like protein</fullName>
    </submittedName>
</protein>